<organism evidence="7 8">
    <name type="scientific">Marinicauda pacifica</name>
    <dbReference type="NCBI Taxonomy" id="1133559"/>
    <lineage>
        <taxon>Bacteria</taxon>
        <taxon>Pseudomonadati</taxon>
        <taxon>Pseudomonadota</taxon>
        <taxon>Alphaproteobacteria</taxon>
        <taxon>Maricaulales</taxon>
        <taxon>Maricaulaceae</taxon>
        <taxon>Marinicauda</taxon>
    </lineage>
</organism>
<evidence type="ECO:0000256" key="4">
    <source>
        <dbReference type="ARBA" id="ARBA00022967"/>
    </source>
</evidence>
<comment type="caution">
    <text evidence="7">The sequence shown here is derived from an EMBL/GenBank/DDBJ whole genome shotgun (WGS) entry which is preliminary data.</text>
</comment>
<evidence type="ECO:0000313" key="8">
    <source>
        <dbReference type="Proteomes" id="UP000305451"/>
    </source>
</evidence>
<dbReference type="InterPro" id="IPR003439">
    <property type="entry name" value="ABC_transporter-like_ATP-bd"/>
</dbReference>
<dbReference type="InterPro" id="IPR003593">
    <property type="entry name" value="AAA+_ATPase"/>
</dbReference>
<dbReference type="AlphaFoldDB" id="A0A4S2HDZ1"/>
<name>A0A4S2HDZ1_9PROT</name>
<keyword evidence="2" id="KW-0547">Nucleotide-binding</keyword>
<dbReference type="PANTHER" id="PTHR42794">
    <property type="entry name" value="HEMIN IMPORT ATP-BINDING PROTEIN HMUV"/>
    <property type="match status" value="1"/>
</dbReference>
<sequence length="250" mass="26880">MSIAALHLVSTRLGTTLALDGVDFSIEAGEFVALVGPNGAGKSTFLKVLLGLIEPNEGHAELGGSRVETIAPRIRGRMASYLPQSRPISWRLDVRDVVALGRFAWNGAPYRRLNEGGRASVDSALAEVDAAHLVGRDMAGLSGGEAARIHLARLIVNPAPLLVADEPASALDLKHQYEALRTLRREADRGRGVLAAIHDLESARRWADRVVVLDRGQVRADARPNTALSPDIVREVFGVARDETGHYVPV</sequence>
<dbReference type="EMBL" id="SRXV01000001">
    <property type="protein sequence ID" value="TGY94270.1"/>
    <property type="molecule type" value="Genomic_DNA"/>
</dbReference>
<keyword evidence="4" id="KW-1278">Translocase</keyword>
<dbReference type="GO" id="GO:0005524">
    <property type="term" value="F:ATP binding"/>
    <property type="evidence" value="ECO:0007669"/>
    <property type="project" value="UniProtKB-KW"/>
</dbReference>
<evidence type="ECO:0000256" key="3">
    <source>
        <dbReference type="ARBA" id="ARBA00022840"/>
    </source>
</evidence>
<keyword evidence="3 7" id="KW-0067">ATP-binding</keyword>
<keyword evidence="1" id="KW-0813">Transport</keyword>
<feature type="domain" description="ABC transporter" evidence="6">
    <location>
        <begin position="3"/>
        <end position="240"/>
    </location>
</feature>
<accession>A0A4S2HDZ1</accession>
<dbReference type="SMART" id="SM00382">
    <property type="entry name" value="AAA"/>
    <property type="match status" value="1"/>
</dbReference>
<dbReference type="PANTHER" id="PTHR42794:SF1">
    <property type="entry name" value="HEMIN IMPORT ATP-BINDING PROTEIN HMUV"/>
    <property type="match status" value="1"/>
</dbReference>
<dbReference type="PROSITE" id="PS50893">
    <property type="entry name" value="ABC_TRANSPORTER_2"/>
    <property type="match status" value="1"/>
</dbReference>
<proteinExistence type="predicted"/>
<dbReference type="Proteomes" id="UP000305451">
    <property type="component" value="Unassembled WGS sequence"/>
</dbReference>
<reference evidence="7 8" key="1">
    <citation type="journal article" date="2013" name="Int. J. Syst. Evol. Microbiol.">
        <title>Marinicauda pacifica gen. nov., sp. nov., a prosthecate alphaproteobacterium of the family Hyphomonadaceae isolated from deep seawater.</title>
        <authorList>
            <person name="Zhang X.Y."/>
            <person name="Li G.W."/>
            <person name="Wang C.S."/>
            <person name="Zhang Y.J."/>
            <person name="Xu X.W."/>
            <person name="Li H."/>
            <person name="Liu A."/>
            <person name="Liu C."/>
            <person name="Xie B.B."/>
            <person name="Qin Q.L."/>
            <person name="Xu Z."/>
            <person name="Chen X.L."/>
            <person name="Zhou B.C."/>
            <person name="Zhang Y.Z."/>
        </authorList>
    </citation>
    <scope>NUCLEOTIDE SEQUENCE [LARGE SCALE GENOMIC DNA]</scope>
    <source>
        <strain evidence="7 8">P-1 km-3</strain>
    </source>
</reference>
<dbReference type="OrthoDB" id="9806149at2"/>
<dbReference type="Gene3D" id="3.40.50.300">
    <property type="entry name" value="P-loop containing nucleotide triphosphate hydrolases"/>
    <property type="match status" value="1"/>
</dbReference>
<evidence type="ECO:0000256" key="1">
    <source>
        <dbReference type="ARBA" id="ARBA00022448"/>
    </source>
</evidence>
<dbReference type="Pfam" id="PF00005">
    <property type="entry name" value="ABC_tran"/>
    <property type="match status" value="1"/>
</dbReference>
<gene>
    <name evidence="7" type="ORF">E5162_03070</name>
</gene>
<comment type="function">
    <text evidence="5">Part of the ABC transporter complex HmuTUV involved in hemin import. Responsible for energy coupling to the transport system.</text>
</comment>
<evidence type="ECO:0000256" key="2">
    <source>
        <dbReference type="ARBA" id="ARBA00022741"/>
    </source>
</evidence>
<keyword evidence="8" id="KW-1185">Reference proteome</keyword>
<dbReference type="RefSeq" id="WP_135943466.1">
    <property type="nucleotide sequence ID" value="NZ_BMEI01000001.1"/>
</dbReference>
<evidence type="ECO:0000313" key="7">
    <source>
        <dbReference type="EMBL" id="TGY94270.1"/>
    </source>
</evidence>
<dbReference type="GO" id="GO:0016887">
    <property type="term" value="F:ATP hydrolysis activity"/>
    <property type="evidence" value="ECO:0007669"/>
    <property type="project" value="InterPro"/>
</dbReference>
<protein>
    <submittedName>
        <fullName evidence="7">ABC transporter ATP-binding protein</fullName>
    </submittedName>
</protein>
<dbReference type="InterPro" id="IPR027417">
    <property type="entry name" value="P-loop_NTPase"/>
</dbReference>
<dbReference type="SUPFAM" id="SSF52540">
    <property type="entry name" value="P-loop containing nucleoside triphosphate hydrolases"/>
    <property type="match status" value="1"/>
</dbReference>
<evidence type="ECO:0000256" key="5">
    <source>
        <dbReference type="ARBA" id="ARBA00037066"/>
    </source>
</evidence>
<evidence type="ECO:0000259" key="6">
    <source>
        <dbReference type="PROSITE" id="PS50893"/>
    </source>
</evidence>